<dbReference type="Pfam" id="PF00486">
    <property type="entry name" value="Trans_reg_C"/>
    <property type="match status" value="1"/>
</dbReference>
<dbReference type="AlphaFoldDB" id="A0A272ERS0"/>
<organism evidence="13 14">
    <name type="scientific">Candidatus Dactylopiibacterium carminicum</name>
    <dbReference type="NCBI Taxonomy" id="857335"/>
    <lineage>
        <taxon>Bacteria</taxon>
        <taxon>Pseudomonadati</taxon>
        <taxon>Pseudomonadota</taxon>
        <taxon>Betaproteobacteria</taxon>
        <taxon>Rhodocyclales</taxon>
        <taxon>Rhodocyclaceae</taxon>
        <taxon>Candidatus Dactylopiibacterium</taxon>
    </lineage>
</organism>
<proteinExistence type="predicted"/>
<reference evidence="12 15" key="1">
    <citation type="submission" date="2016-08" db="EMBL/GenBank/DDBJ databases">
        <title>Candidatus Dactylopiibacterium carminicum genome sequence.</title>
        <authorList>
            <person name="Ramirez-Puebla S.T."/>
            <person name="Ormeno-Orrillo E."/>
            <person name="Vera-Ponce De Leon A."/>
            <person name="Luis L."/>
            <person name="Sanchez-Flores A."/>
            <person name="Monica R."/>
            <person name="Martinez-Romero E."/>
        </authorList>
    </citation>
    <scope>NUCLEOTIDE SEQUENCE [LARGE SCALE GENOMIC DNA]</scope>
    <source>
        <strain evidence="12">END1</strain>
    </source>
</reference>
<keyword evidence="3 8" id="KW-0597">Phosphoprotein</keyword>
<evidence type="ECO:0000256" key="5">
    <source>
        <dbReference type="ARBA" id="ARBA00023015"/>
    </source>
</evidence>
<dbReference type="PANTHER" id="PTHR48111">
    <property type="entry name" value="REGULATOR OF RPOS"/>
    <property type="match status" value="1"/>
</dbReference>
<dbReference type="SMART" id="SM00448">
    <property type="entry name" value="REC"/>
    <property type="match status" value="1"/>
</dbReference>
<evidence type="ECO:0000256" key="2">
    <source>
        <dbReference type="ARBA" id="ARBA00022490"/>
    </source>
</evidence>
<keyword evidence="4" id="KW-0902">Two-component regulatory system</keyword>
<keyword evidence="2" id="KW-0963">Cytoplasm</keyword>
<dbReference type="Proteomes" id="UP000623509">
    <property type="component" value="Unassembled WGS sequence"/>
</dbReference>
<dbReference type="InterPro" id="IPR001789">
    <property type="entry name" value="Sig_transdc_resp-reg_receiver"/>
</dbReference>
<evidence type="ECO:0000256" key="3">
    <source>
        <dbReference type="ARBA" id="ARBA00022553"/>
    </source>
</evidence>
<evidence type="ECO:0000256" key="8">
    <source>
        <dbReference type="PROSITE-ProRule" id="PRU00169"/>
    </source>
</evidence>
<sequence>MNGVLLVDDDLELVELLRDYLQQEGFAVEVAHDGETGLAMALAGSYSIMVLDIMLPRLSGMEVLRQLREKSRLPVLMLTARGDDVDRIIGLEQGADDYVPKPCTAREISARIRAILRRTGDVVEDDDTQPIQCGELTMWPDQRRASWHDAPLELTSTEFNLLSTLARNAGRTVSKAELSEQALGRPLQKFDRSIEVHLSKIREKLGLMSDGRSVIQTVFRQGYQFIRLPSP</sequence>
<dbReference type="Pfam" id="PF00072">
    <property type="entry name" value="Response_reg"/>
    <property type="match status" value="1"/>
</dbReference>
<evidence type="ECO:0000256" key="9">
    <source>
        <dbReference type="PROSITE-ProRule" id="PRU01091"/>
    </source>
</evidence>
<dbReference type="CDD" id="cd17623">
    <property type="entry name" value="REC_OmpR_CpxR"/>
    <property type="match status" value="1"/>
</dbReference>
<name>A0A272ERS0_9RHOO</name>
<dbReference type="PANTHER" id="PTHR48111:SF39">
    <property type="entry name" value="TRANSCRIPTIONAL REGULATORY PROTEIN CPXR"/>
    <property type="match status" value="1"/>
</dbReference>
<evidence type="ECO:0000256" key="6">
    <source>
        <dbReference type="ARBA" id="ARBA00023125"/>
    </source>
</evidence>
<dbReference type="RefSeq" id="WP_095524905.1">
    <property type="nucleotide sequence ID" value="NZ_MDUX01000034.1"/>
</dbReference>
<dbReference type="CDD" id="cd00383">
    <property type="entry name" value="trans_reg_C"/>
    <property type="match status" value="1"/>
</dbReference>
<dbReference type="GO" id="GO:0000976">
    <property type="term" value="F:transcription cis-regulatory region binding"/>
    <property type="evidence" value="ECO:0007669"/>
    <property type="project" value="TreeGrafter"/>
</dbReference>
<dbReference type="PROSITE" id="PS51755">
    <property type="entry name" value="OMPR_PHOB"/>
    <property type="match status" value="1"/>
</dbReference>
<gene>
    <name evidence="12" type="ORF">BGI27_10855</name>
    <name evidence="13" type="ORF">CGU29_10075</name>
</gene>
<dbReference type="GO" id="GO:0000156">
    <property type="term" value="F:phosphorelay response regulator activity"/>
    <property type="evidence" value="ECO:0007669"/>
    <property type="project" value="TreeGrafter"/>
</dbReference>
<protein>
    <submittedName>
        <fullName evidence="13">DNA-binding response regulator</fullName>
    </submittedName>
</protein>
<evidence type="ECO:0000313" key="13">
    <source>
        <dbReference type="EMBL" id="PAS92808.1"/>
    </source>
</evidence>
<dbReference type="InterPro" id="IPR016032">
    <property type="entry name" value="Sig_transdc_resp-reg_C-effctor"/>
</dbReference>
<keyword evidence="15" id="KW-1185">Reference proteome</keyword>
<dbReference type="OrthoDB" id="165980at2"/>
<feature type="domain" description="Response regulatory" evidence="10">
    <location>
        <begin position="3"/>
        <end position="116"/>
    </location>
</feature>
<dbReference type="Gene3D" id="6.10.250.690">
    <property type="match status" value="1"/>
</dbReference>
<dbReference type="GO" id="GO:0005829">
    <property type="term" value="C:cytosol"/>
    <property type="evidence" value="ECO:0007669"/>
    <property type="project" value="TreeGrafter"/>
</dbReference>
<dbReference type="InterPro" id="IPR058124">
    <property type="entry name" value="CpxR-like_REC"/>
</dbReference>
<dbReference type="SUPFAM" id="SSF52172">
    <property type="entry name" value="CheY-like"/>
    <property type="match status" value="1"/>
</dbReference>
<comment type="caution">
    <text evidence="13">The sequence shown here is derived from an EMBL/GenBank/DDBJ whole genome shotgun (WGS) entry which is preliminary data.</text>
</comment>
<keyword evidence="6 9" id="KW-0238">DNA-binding</keyword>
<dbReference type="InterPro" id="IPR011006">
    <property type="entry name" value="CheY-like_superfamily"/>
</dbReference>
<dbReference type="EMBL" id="MDUX01000034">
    <property type="protein sequence ID" value="KAF7598893.1"/>
    <property type="molecule type" value="Genomic_DNA"/>
</dbReference>
<evidence type="ECO:0000259" key="10">
    <source>
        <dbReference type="PROSITE" id="PS50110"/>
    </source>
</evidence>
<dbReference type="Gene3D" id="1.10.10.10">
    <property type="entry name" value="Winged helix-like DNA-binding domain superfamily/Winged helix DNA-binding domain"/>
    <property type="match status" value="1"/>
</dbReference>
<evidence type="ECO:0000313" key="15">
    <source>
        <dbReference type="Proteomes" id="UP000623509"/>
    </source>
</evidence>
<dbReference type="Gene3D" id="3.40.50.2300">
    <property type="match status" value="1"/>
</dbReference>
<comment type="subcellular location">
    <subcellularLocation>
        <location evidence="1">Cytoplasm</location>
    </subcellularLocation>
</comment>
<feature type="DNA-binding region" description="OmpR/PhoB-type" evidence="9">
    <location>
        <begin position="128"/>
        <end position="227"/>
    </location>
</feature>
<dbReference type="PROSITE" id="PS50110">
    <property type="entry name" value="RESPONSE_REGULATORY"/>
    <property type="match status" value="1"/>
</dbReference>
<reference evidence="13 14" key="2">
    <citation type="submission" date="2017-07" db="EMBL/GenBank/DDBJ databases">
        <title>Candidatus Dactylopiibacterium carminicum, a nitrogen-fixing symbiont of the cochineal insect Dactylopius coccus and Dactylopius opuntiae (Hemiptera: Coccoidea: Dactylopiidae).</title>
        <authorList>
            <person name="Vera A."/>
        </authorList>
    </citation>
    <scope>NUCLEOTIDE SEQUENCE [LARGE SCALE GENOMIC DNA]</scope>
    <source>
        <strain evidence="13 14">NFDCM</strain>
    </source>
</reference>
<evidence type="ECO:0000256" key="1">
    <source>
        <dbReference type="ARBA" id="ARBA00004496"/>
    </source>
</evidence>
<dbReference type="GO" id="GO:0032993">
    <property type="term" value="C:protein-DNA complex"/>
    <property type="evidence" value="ECO:0007669"/>
    <property type="project" value="TreeGrafter"/>
</dbReference>
<dbReference type="Proteomes" id="UP000216107">
    <property type="component" value="Unassembled WGS sequence"/>
</dbReference>
<dbReference type="GO" id="GO:0006355">
    <property type="term" value="P:regulation of DNA-templated transcription"/>
    <property type="evidence" value="ECO:0007669"/>
    <property type="project" value="InterPro"/>
</dbReference>
<dbReference type="FunFam" id="3.40.50.2300:FF:000001">
    <property type="entry name" value="DNA-binding response regulator PhoB"/>
    <property type="match status" value="1"/>
</dbReference>
<dbReference type="InterPro" id="IPR039420">
    <property type="entry name" value="WalR-like"/>
</dbReference>
<evidence type="ECO:0000259" key="11">
    <source>
        <dbReference type="PROSITE" id="PS51755"/>
    </source>
</evidence>
<dbReference type="SMART" id="SM00862">
    <property type="entry name" value="Trans_reg_C"/>
    <property type="match status" value="1"/>
</dbReference>
<evidence type="ECO:0000313" key="12">
    <source>
        <dbReference type="EMBL" id="KAF7598893.1"/>
    </source>
</evidence>
<keyword evidence="7" id="KW-0804">Transcription</keyword>
<feature type="modified residue" description="4-aspartylphosphate" evidence="8">
    <location>
        <position position="52"/>
    </location>
</feature>
<keyword evidence="5" id="KW-0805">Transcription regulation</keyword>
<dbReference type="EMBL" id="NMRN01000029">
    <property type="protein sequence ID" value="PAS92808.1"/>
    <property type="molecule type" value="Genomic_DNA"/>
</dbReference>
<dbReference type="SUPFAM" id="SSF46894">
    <property type="entry name" value="C-terminal effector domain of the bipartite response regulators"/>
    <property type="match status" value="1"/>
</dbReference>
<dbReference type="InterPro" id="IPR001867">
    <property type="entry name" value="OmpR/PhoB-type_DNA-bd"/>
</dbReference>
<dbReference type="InterPro" id="IPR036388">
    <property type="entry name" value="WH-like_DNA-bd_sf"/>
</dbReference>
<evidence type="ECO:0000256" key="4">
    <source>
        <dbReference type="ARBA" id="ARBA00023012"/>
    </source>
</evidence>
<feature type="domain" description="OmpR/PhoB-type" evidence="11">
    <location>
        <begin position="128"/>
        <end position="227"/>
    </location>
</feature>
<accession>A0A272ERS0</accession>
<evidence type="ECO:0000313" key="14">
    <source>
        <dbReference type="Proteomes" id="UP000216107"/>
    </source>
</evidence>
<evidence type="ECO:0000256" key="7">
    <source>
        <dbReference type="ARBA" id="ARBA00023163"/>
    </source>
</evidence>